<reference evidence="1" key="1">
    <citation type="submission" date="2019-08" db="EMBL/GenBank/DDBJ databases">
        <authorList>
            <person name="Kucharzyk K."/>
            <person name="Murdoch R.W."/>
            <person name="Higgins S."/>
            <person name="Loffler F."/>
        </authorList>
    </citation>
    <scope>NUCLEOTIDE SEQUENCE</scope>
</reference>
<sequence length="189" mass="22025">MVTTPQDVLIENNYFRTAGTAILIEGDLDYWFESGANNNVQIRNNIFEDCLTSGNRDESRGQWGDAVITITPSHMPQNVKDEPYHKNININNNTFKVFDAPLVRARSVRNLSFISNTIEKTYTYPPYAWQKSAFMLDGCRNVIIKDNKIDDNYKTRNIFIEHMRKKDVKSDDFKVDFLDDNSMNTHLEW</sequence>
<dbReference type="SMART" id="SM00710">
    <property type="entry name" value="PbH1"/>
    <property type="match status" value="3"/>
</dbReference>
<dbReference type="AlphaFoldDB" id="A0A644YHI9"/>
<dbReference type="EMBL" id="VSSQ01005074">
    <property type="protein sequence ID" value="MPM27737.1"/>
    <property type="molecule type" value="Genomic_DNA"/>
</dbReference>
<dbReference type="Gene3D" id="2.160.20.10">
    <property type="entry name" value="Single-stranded right-handed beta-helix, Pectin lyase-like"/>
    <property type="match status" value="1"/>
</dbReference>
<protein>
    <recommendedName>
        <fullName evidence="2">Right handed beta helix domain-containing protein</fullName>
    </recommendedName>
</protein>
<gene>
    <name evidence="1" type="ORF">SDC9_74250</name>
</gene>
<dbReference type="InterPro" id="IPR011050">
    <property type="entry name" value="Pectin_lyase_fold/virulence"/>
</dbReference>
<name>A0A644YHI9_9ZZZZ</name>
<proteinExistence type="predicted"/>
<dbReference type="SUPFAM" id="SSF51126">
    <property type="entry name" value="Pectin lyase-like"/>
    <property type="match status" value="1"/>
</dbReference>
<dbReference type="InterPro" id="IPR006626">
    <property type="entry name" value="PbH1"/>
</dbReference>
<dbReference type="InterPro" id="IPR012334">
    <property type="entry name" value="Pectin_lyas_fold"/>
</dbReference>
<evidence type="ECO:0008006" key="2">
    <source>
        <dbReference type="Google" id="ProtNLM"/>
    </source>
</evidence>
<accession>A0A644YHI9</accession>
<organism evidence="1">
    <name type="scientific">bioreactor metagenome</name>
    <dbReference type="NCBI Taxonomy" id="1076179"/>
    <lineage>
        <taxon>unclassified sequences</taxon>
        <taxon>metagenomes</taxon>
        <taxon>ecological metagenomes</taxon>
    </lineage>
</organism>
<comment type="caution">
    <text evidence="1">The sequence shown here is derived from an EMBL/GenBank/DDBJ whole genome shotgun (WGS) entry which is preliminary data.</text>
</comment>
<evidence type="ECO:0000313" key="1">
    <source>
        <dbReference type="EMBL" id="MPM27737.1"/>
    </source>
</evidence>